<evidence type="ECO:0000313" key="1">
    <source>
        <dbReference type="EMBL" id="KGA30326.1"/>
    </source>
</evidence>
<gene>
    <name evidence="1" type="ORF">KU74_21990</name>
</gene>
<comment type="caution">
    <text evidence="1">The sequence shown here is derived from an EMBL/GenBank/DDBJ whole genome shotgun (WGS) entry which is preliminary data.</text>
</comment>
<evidence type="ECO:0000313" key="2">
    <source>
        <dbReference type="Proteomes" id="UP000029435"/>
    </source>
</evidence>
<dbReference type="InterPro" id="IPR011010">
    <property type="entry name" value="DNA_brk_join_enz"/>
</dbReference>
<dbReference type="Proteomes" id="UP000029435">
    <property type="component" value="Unassembled WGS sequence"/>
</dbReference>
<dbReference type="GO" id="GO:0003677">
    <property type="term" value="F:DNA binding"/>
    <property type="evidence" value="ECO:0007669"/>
    <property type="project" value="InterPro"/>
</dbReference>
<name>A0A0M2EVD6_9GAMM</name>
<dbReference type="OrthoDB" id="5394387at2"/>
<proteinExistence type="predicted"/>
<protein>
    <submittedName>
        <fullName evidence="1">Integrase</fullName>
    </submittedName>
</protein>
<dbReference type="SUPFAM" id="SSF56349">
    <property type="entry name" value="DNA breaking-rejoining enzymes"/>
    <property type="match status" value="1"/>
</dbReference>
<dbReference type="Gene3D" id="1.10.443.10">
    <property type="entry name" value="Intergrase catalytic core"/>
    <property type="match status" value="1"/>
</dbReference>
<sequence>MAKAKFSSPGRQAASVMKAIQGESLRSVGTVRNYEQALTRVAEWVRASRILGGLRELTPSLAVSYLESRGESVGQKTLDMERQAIQAMMHHVTGILPLTERLPVIRADHPQILTGRAYTSEQITRICAAQTPKNALATELAYAAGLRAHELYTLARPDEQPPSVRQADTTKWTGRSGITYTVHGKGGLVREIQLPKALASRLEAVRRDHTVILTDRGVNHTSRYALGGGHLWSNSFSAAALRVLGWSAGAHGVRHSYAQERMRELQHQGLLREAALATVSQEMGHFRPEITETYLR</sequence>
<accession>A0A0M2EVD6</accession>
<dbReference type="AlphaFoldDB" id="A0A0M2EVD6"/>
<dbReference type="GO" id="GO:0015074">
    <property type="term" value="P:DNA integration"/>
    <property type="evidence" value="ECO:0007669"/>
    <property type="project" value="InterPro"/>
</dbReference>
<reference evidence="1 2" key="1">
    <citation type="submission" date="2014-08" db="EMBL/GenBank/DDBJ databases">
        <title>Genome sequences of NCPPB Pectobacterium isolates.</title>
        <authorList>
            <person name="Glover R.H."/>
            <person name="Sapp M."/>
            <person name="Elphinstone J."/>
        </authorList>
    </citation>
    <scope>NUCLEOTIDE SEQUENCE [LARGE SCALE GENOMIC DNA]</scope>
    <source>
        <strain evidence="1 2">LMG 21372</strain>
    </source>
</reference>
<organism evidence="1 2">
    <name type="scientific">Pectobacterium brasiliense</name>
    <dbReference type="NCBI Taxonomy" id="180957"/>
    <lineage>
        <taxon>Bacteria</taxon>
        <taxon>Pseudomonadati</taxon>
        <taxon>Pseudomonadota</taxon>
        <taxon>Gammaproteobacteria</taxon>
        <taxon>Enterobacterales</taxon>
        <taxon>Pectobacteriaceae</taxon>
        <taxon>Pectobacterium</taxon>
    </lineage>
</organism>
<dbReference type="GO" id="GO:0006310">
    <property type="term" value="P:DNA recombination"/>
    <property type="evidence" value="ECO:0007669"/>
    <property type="project" value="InterPro"/>
</dbReference>
<dbReference type="EMBL" id="JQOD01000018">
    <property type="protein sequence ID" value="KGA30326.1"/>
    <property type="molecule type" value="Genomic_DNA"/>
</dbReference>
<dbReference type="InterPro" id="IPR013762">
    <property type="entry name" value="Integrase-like_cat_sf"/>
</dbReference>